<dbReference type="PANTHER" id="PTHR41247">
    <property type="entry name" value="HTH-TYPE TRANSCRIPTIONAL REPRESSOR YCNK"/>
    <property type="match status" value="1"/>
</dbReference>
<dbReference type="Pfam" id="PF05573">
    <property type="entry name" value="NosL"/>
    <property type="match status" value="1"/>
</dbReference>
<evidence type="ECO:0000313" key="2">
    <source>
        <dbReference type="EMBL" id="OXT00801.1"/>
    </source>
</evidence>
<dbReference type="AlphaFoldDB" id="A0A231UYC2"/>
<sequence>MRFLAVLATALLAACQPQTAEKPRPVSMTAEATGHYCQMIVLEHEGPKAQAHVAGLDHPLWFSQVRDVIAFLRMPEETGEVRAVYVSDMSKASSWTEPGPDNWTDAQTAHYVIGSERRGGMGAPEAVPFSEKAEAEAFAEAHGGEIVSLADIPDAYVLAPVDVTPTGATEAGKDEGEASR</sequence>
<dbReference type="RefSeq" id="WP_094077618.1">
    <property type="nucleotide sequence ID" value="NZ_NBYO01000002.1"/>
</dbReference>
<reference evidence="3" key="1">
    <citation type="journal article" date="2017" name="Int. J. Syst. Evol. Microbiol.">
        <title>Notoacmeibacter marinus gen. nov., sp. nov., isolated from the gut of a limpet and proposal of Notoacmeibacteraceae fam. nov. in the order Rhizobiales of the class Alphaproteobacteria.</title>
        <authorList>
            <person name="Huang Z."/>
            <person name="Guo F."/>
            <person name="Lai Q."/>
        </authorList>
    </citation>
    <scope>NUCLEOTIDE SEQUENCE [LARGE SCALE GENOMIC DNA]</scope>
    <source>
        <strain evidence="3">XMTR2A4</strain>
    </source>
</reference>
<feature type="chain" id="PRO_5013302826" evidence="1">
    <location>
        <begin position="20"/>
        <end position="180"/>
    </location>
</feature>
<proteinExistence type="predicted"/>
<keyword evidence="3" id="KW-1185">Reference proteome</keyword>
<comment type="caution">
    <text evidence="2">The sequence shown here is derived from an EMBL/GenBank/DDBJ whole genome shotgun (WGS) entry which is preliminary data.</text>
</comment>
<dbReference type="InterPro" id="IPR008719">
    <property type="entry name" value="N2O_reductase_NosL"/>
</dbReference>
<name>A0A231UYC2_9HYPH</name>
<dbReference type="PANTHER" id="PTHR41247:SF1">
    <property type="entry name" value="HTH-TYPE TRANSCRIPTIONAL REPRESSOR YCNK"/>
    <property type="match status" value="1"/>
</dbReference>
<accession>A0A231UYC2</accession>
<dbReference type="Proteomes" id="UP000215405">
    <property type="component" value="Unassembled WGS sequence"/>
</dbReference>
<organism evidence="2 3">
    <name type="scientific">Notoacmeibacter marinus</name>
    <dbReference type="NCBI Taxonomy" id="1876515"/>
    <lineage>
        <taxon>Bacteria</taxon>
        <taxon>Pseudomonadati</taxon>
        <taxon>Pseudomonadota</taxon>
        <taxon>Alphaproteobacteria</taxon>
        <taxon>Hyphomicrobiales</taxon>
        <taxon>Notoacmeibacteraceae</taxon>
        <taxon>Notoacmeibacter</taxon>
    </lineage>
</organism>
<evidence type="ECO:0000313" key="3">
    <source>
        <dbReference type="Proteomes" id="UP000215405"/>
    </source>
</evidence>
<gene>
    <name evidence="2" type="ORF">B7H23_12045</name>
</gene>
<dbReference type="Gene3D" id="3.30.70.2060">
    <property type="match status" value="1"/>
</dbReference>
<keyword evidence="1" id="KW-0732">Signal</keyword>
<evidence type="ECO:0000256" key="1">
    <source>
        <dbReference type="SAM" id="SignalP"/>
    </source>
</evidence>
<feature type="signal peptide" evidence="1">
    <location>
        <begin position="1"/>
        <end position="19"/>
    </location>
</feature>
<dbReference type="SUPFAM" id="SSF160387">
    <property type="entry name" value="NosL/MerB-like"/>
    <property type="match status" value="1"/>
</dbReference>
<dbReference type="EMBL" id="NBYO01000002">
    <property type="protein sequence ID" value="OXT00801.1"/>
    <property type="molecule type" value="Genomic_DNA"/>
</dbReference>
<protein>
    <submittedName>
        <fullName evidence="2">Copper resistance protein CopZ</fullName>
    </submittedName>
</protein>
<dbReference type="PROSITE" id="PS51257">
    <property type="entry name" value="PROKAR_LIPOPROTEIN"/>
    <property type="match status" value="1"/>
</dbReference>
<dbReference type="Gene3D" id="3.30.70.2050">
    <property type="match status" value="1"/>
</dbReference>